<dbReference type="GO" id="GO:0005737">
    <property type="term" value="C:cytoplasm"/>
    <property type="evidence" value="ECO:0007669"/>
    <property type="project" value="InterPro"/>
</dbReference>
<dbReference type="InterPro" id="IPR036188">
    <property type="entry name" value="FAD/NAD-bd_sf"/>
</dbReference>
<dbReference type="PANTHER" id="PTHR48105">
    <property type="entry name" value="THIOREDOXIN REDUCTASE 1-RELATED-RELATED"/>
    <property type="match status" value="1"/>
</dbReference>
<sequence length="306" mass="32853">MGKIYDVVIIGSGPAGLTAAIYAKRAELETVVIEKEVASGGQVLNTYEVDNYPGLPGINGYDLGMKFREHADKLGAEFVTDDVVRVEKADGLFTVTCAEESYTTRTVIISTGASHRKLAVPGEEELTGMGVSYCATCDGAFFRNRVTAVTGGGDVAIEDAIFLSRMCKKVYLIHRRDELRGARTLQTQLFSLDNVEVLWDTVVEKINGADQVESITIRNVKTDASGELPVDGVFIAVGIHPQSSAFDGLVEMDHGYIKAGEDCETSVPGIFAAGDVRTKQLRQVSTAVADGANAITSVERYLTVNS</sequence>
<comment type="cofactor">
    <cofactor evidence="4">
        <name>FAD</name>
        <dbReference type="ChEBI" id="CHEBI:57692"/>
    </cofactor>
</comment>
<comment type="similarity">
    <text evidence="1 4">Belongs to the class-II pyridine nucleotide-disulfide oxidoreductase family.</text>
</comment>
<reference evidence="6 7" key="1">
    <citation type="submission" date="2015-09" db="EMBL/GenBank/DDBJ databases">
        <authorList>
            <consortium name="Pathogen Informatics"/>
        </authorList>
    </citation>
    <scope>NUCLEOTIDE SEQUENCE [LARGE SCALE GENOMIC DNA]</scope>
    <source>
        <strain evidence="6 7">2789STDY5608850</strain>
    </source>
</reference>
<evidence type="ECO:0000256" key="1">
    <source>
        <dbReference type="ARBA" id="ARBA00009333"/>
    </source>
</evidence>
<gene>
    <name evidence="6" type="primary">trxB_2</name>
    <name evidence="6" type="ORF">ERS852407_02219</name>
</gene>
<dbReference type="PRINTS" id="PR00368">
    <property type="entry name" value="FADPNR"/>
</dbReference>
<keyword evidence="4" id="KW-0676">Redox-active center</keyword>
<comment type="subunit">
    <text evidence="4">Homodimer.</text>
</comment>
<dbReference type="RefSeq" id="WP_055654982.1">
    <property type="nucleotide sequence ID" value="NZ_CABIXC010000004.1"/>
</dbReference>
<dbReference type="Proteomes" id="UP000095651">
    <property type="component" value="Unassembled WGS sequence"/>
</dbReference>
<evidence type="ECO:0000256" key="3">
    <source>
        <dbReference type="ARBA" id="ARBA00023002"/>
    </source>
</evidence>
<dbReference type="EC" id="1.8.1.9" evidence="4"/>
<feature type="domain" description="FAD/NAD(P)-binding" evidence="5">
    <location>
        <begin position="5"/>
        <end position="291"/>
    </location>
</feature>
<dbReference type="GO" id="GO:0004791">
    <property type="term" value="F:thioredoxin-disulfide reductase (NADPH) activity"/>
    <property type="evidence" value="ECO:0007669"/>
    <property type="project" value="UniProtKB-UniRule"/>
</dbReference>
<keyword evidence="4" id="KW-0274">FAD</keyword>
<evidence type="ECO:0000256" key="4">
    <source>
        <dbReference type="RuleBase" id="RU003880"/>
    </source>
</evidence>
<proteinExistence type="inferred from homology"/>
<evidence type="ECO:0000256" key="2">
    <source>
        <dbReference type="ARBA" id="ARBA00022630"/>
    </source>
</evidence>
<dbReference type="InterPro" id="IPR023753">
    <property type="entry name" value="FAD/NAD-binding_dom"/>
</dbReference>
<accession>A0A174DFD6</accession>
<evidence type="ECO:0000259" key="5">
    <source>
        <dbReference type="Pfam" id="PF07992"/>
    </source>
</evidence>
<evidence type="ECO:0000313" key="6">
    <source>
        <dbReference type="EMBL" id="CUO22878.1"/>
    </source>
</evidence>
<dbReference type="EMBL" id="CYZE01000004">
    <property type="protein sequence ID" value="CUO22878.1"/>
    <property type="molecule type" value="Genomic_DNA"/>
</dbReference>
<evidence type="ECO:0000313" key="7">
    <source>
        <dbReference type="Proteomes" id="UP000095651"/>
    </source>
</evidence>
<comment type="catalytic activity">
    <reaction evidence="4">
        <text>[thioredoxin]-dithiol + NADP(+) = [thioredoxin]-disulfide + NADPH + H(+)</text>
        <dbReference type="Rhea" id="RHEA:20345"/>
        <dbReference type="Rhea" id="RHEA-COMP:10698"/>
        <dbReference type="Rhea" id="RHEA-COMP:10700"/>
        <dbReference type="ChEBI" id="CHEBI:15378"/>
        <dbReference type="ChEBI" id="CHEBI:29950"/>
        <dbReference type="ChEBI" id="CHEBI:50058"/>
        <dbReference type="ChEBI" id="CHEBI:57783"/>
        <dbReference type="ChEBI" id="CHEBI:58349"/>
        <dbReference type="EC" id="1.8.1.9"/>
    </reaction>
</comment>
<dbReference type="InterPro" id="IPR050097">
    <property type="entry name" value="Ferredoxin-NADP_redctase_2"/>
</dbReference>
<name>A0A174DFD6_9FIRM</name>
<dbReference type="AlphaFoldDB" id="A0A174DFD6"/>
<dbReference type="Pfam" id="PF07992">
    <property type="entry name" value="Pyr_redox_2"/>
    <property type="match status" value="1"/>
</dbReference>
<dbReference type="Gene3D" id="3.50.50.60">
    <property type="entry name" value="FAD/NAD(P)-binding domain"/>
    <property type="match status" value="2"/>
</dbReference>
<dbReference type="InterPro" id="IPR005982">
    <property type="entry name" value="Thioredox_Rdtase"/>
</dbReference>
<dbReference type="PRINTS" id="PR00469">
    <property type="entry name" value="PNDRDTASEII"/>
</dbReference>
<dbReference type="SUPFAM" id="SSF51905">
    <property type="entry name" value="FAD/NAD(P)-binding domain"/>
    <property type="match status" value="1"/>
</dbReference>
<organism evidence="6 7">
    <name type="scientific">Hungatella hathewayi</name>
    <dbReference type="NCBI Taxonomy" id="154046"/>
    <lineage>
        <taxon>Bacteria</taxon>
        <taxon>Bacillati</taxon>
        <taxon>Bacillota</taxon>
        <taxon>Clostridia</taxon>
        <taxon>Lachnospirales</taxon>
        <taxon>Lachnospiraceae</taxon>
        <taxon>Hungatella</taxon>
    </lineage>
</organism>
<dbReference type="NCBIfam" id="TIGR01292">
    <property type="entry name" value="TRX_reduct"/>
    <property type="match status" value="1"/>
</dbReference>
<keyword evidence="2 4" id="KW-0285">Flavoprotein</keyword>
<dbReference type="GO" id="GO:0019430">
    <property type="term" value="P:removal of superoxide radicals"/>
    <property type="evidence" value="ECO:0007669"/>
    <property type="project" value="UniProtKB-UniRule"/>
</dbReference>
<protein>
    <recommendedName>
        <fullName evidence="4">Thioredoxin reductase</fullName>
        <ecNumber evidence="4">1.8.1.9</ecNumber>
    </recommendedName>
</protein>
<keyword evidence="3 4" id="KW-0560">Oxidoreductase</keyword>